<name>A0ABT1MGI1_9BACT</name>
<feature type="domain" description="RagB/SusD" evidence="7">
    <location>
        <begin position="321"/>
        <end position="495"/>
    </location>
</feature>
<evidence type="ECO:0000256" key="5">
    <source>
        <dbReference type="ARBA" id="ARBA00023237"/>
    </source>
</evidence>
<evidence type="ECO:0000313" key="10">
    <source>
        <dbReference type="Proteomes" id="UP001205603"/>
    </source>
</evidence>
<accession>A0ABT1MGI1</accession>
<feature type="signal peptide" evidence="6">
    <location>
        <begin position="1"/>
        <end position="22"/>
    </location>
</feature>
<evidence type="ECO:0000259" key="7">
    <source>
        <dbReference type="Pfam" id="PF07980"/>
    </source>
</evidence>
<keyword evidence="5" id="KW-0998">Cell outer membrane</keyword>
<dbReference type="Pfam" id="PF07980">
    <property type="entry name" value="SusD_RagB"/>
    <property type="match status" value="1"/>
</dbReference>
<comment type="subcellular location">
    <subcellularLocation>
        <location evidence="1">Cell outer membrane</location>
    </subcellularLocation>
</comment>
<comment type="similarity">
    <text evidence="2">Belongs to the SusD family.</text>
</comment>
<sequence>MKNILANIGVVFLVLLTFSSCSDFLDEVPQGNVGTTRNFYKNKIDIEYALTAAYANLQNGYLYKSSMVLMTDVRSDDLGSFANTGGNAGREYSIKIFTAQSDNQIFRNVWKKSYETIYRCNNVIANIGVVNDDKLELQYEAEARFIRALFYFNIVRFWGDAPLILTPMTPSEVAKCKRDKSTEIYSAIENDLLFASDIKNLPKKFSGKNLGRATSLAAKALLGKVYLQEKKWPEAKAVLGELINIDNAGTHDLLPDIANVFSTAPAQGSSAADFKNYTGWSPQTMNKEILFEVLFNKDIPGEGRDALTYYANQADLNEELKLSNTEKCIYATGDRRADLMRSMKGTNNDNNLLVKYADIQSSLKQYGYHTPILRWSDVLLMYAEACNEVAYDNSAAAPALLALNQVRTRSYAMGAYTTDDLPDQDSFRDAIFLERRLEFPMEMQRWFDLIRSGNAINEMAKININIDNDDLLYPIPNSEVVLRNDPVNFPQNPGY</sequence>
<dbReference type="Pfam" id="PF14322">
    <property type="entry name" value="SusD-like_3"/>
    <property type="match status" value="1"/>
</dbReference>
<evidence type="ECO:0000256" key="6">
    <source>
        <dbReference type="SAM" id="SignalP"/>
    </source>
</evidence>
<dbReference type="PROSITE" id="PS51257">
    <property type="entry name" value="PROKAR_LIPOPROTEIN"/>
    <property type="match status" value="1"/>
</dbReference>
<dbReference type="SUPFAM" id="SSF48452">
    <property type="entry name" value="TPR-like"/>
    <property type="match status" value="1"/>
</dbReference>
<keyword evidence="3 6" id="KW-0732">Signal</keyword>
<gene>
    <name evidence="9" type="ORF">NMU02_06545</name>
</gene>
<evidence type="ECO:0000313" key="9">
    <source>
        <dbReference type="EMBL" id="MCP9611745.1"/>
    </source>
</evidence>
<dbReference type="Proteomes" id="UP001205603">
    <property type="component" value="Unassembled WGS sequence"/>
</dbReference>
<feature type="domain" description="SusD-like N-terminal" evidence="8">
    <location>
        <begin position="23"/>
        <end position="227"/>
    </location>
</feature>
<evidence type="ECO:0000259" key="8">
    <source>
        <dbReference type="Pfam" id="PF14322"/>
    </source>
</evidence>
<organism evidence="9 10">
    <name type="scientific">Coprobacter tertius</name>
    <dbReference type="NCBI Taxonomy" id="2944915"/>
    <lineage>
        <taxon>Bacteria</taxon>
        <taxon>Pseudomonadati</taxon>
        <taxon>Bacteroidota</taxon>
        <taxon>Bacteroidia</taxon>
        <taxon>Bacteroidales</taxon>
        <taxon>Barnesiellaceae</taxon>
        <taxon>Coprobacter</taxon>
    </lineage>
</organism>
<dbReference type="EMBL" id="JANDHW010000005">
    <property type="protein sequence ID" value="MCP9611745.1"/>
    <property type="molecule type" value="Genomic_DNA"/>
</dbReference>
<protein>
    <submittedName>
        <fullName evidence="9">RagB/SusD family nutrient uptake outer membrane protein</fullName>
    </submittedName>
</protein>
<keyword evidence="4" id="KW-0472">Membrane</keyword>
<evidence type="ECO:0000256" key="4">
    <source>
        <dbReference type="ARBA" id="ARBA00023136"/>
    </source>
</evidence>
<dbReference type="RefSeq" id="WP_255026734.1">
    <property type="nucleotide sequence ID" value="NZ_JANDHW010000005.1"/>
</dbReference>
<dbReference type="Gene3D" id="1.25.40.390">
    <property type="match status" value="1"/>
</dbReference>
<dbReference type="InterPro" id="IPR011990">
    <property type="entry name" value="TPR-like_helical_dom_sf"/>
</dbReference>
<proteinExistence type="inferred from homology"/>
<reference evidence="9 10" key="1">
    <citation type="submission" date="2022-07" db="EMBL/GenBank/DDBJ databases">
        <title>Fecal culturing of patients with breast cancer.</title>
        <authorList>
            <person name="Teng N.M.Y."/>
            <person name="Kiu R."/>
            <person name="Evans R."/>
            <person name="Baker D.J."/>
            <person name="Zenner C."/>
            <person name="Robinson S.D."/>
            <person name="Hall L.J."/>
        </authorList>
    </citation>
    <scope>NUCLEOTIDE SEQUENCE [LARGE SCALE GENOMIC DNA]</scope>
    <source>
        <strain evidence="9 10">LH1063</strain>
    </source>
</reference>
<dbReference type="InterPro" id="IPR033985">
    <property type="entry name" value="SusD-like_N"/>
</dbReference>
<dbReference type="InterPro" id="IPR012944">
    <property type="entry name" value="SusD_RagB_dom"/>
</dbReference>
<comment type="caution">
    <text evidence="9">The sequence shown here is derived from an EMBL/GenBank/DDBJ whole genome shotgun (WGS) entry which is preliminary data.</text>
</comment>
<keyword evidence="10" id="KW-1185">Reference proteome</keyword>
<evidence type="ECO:0000256" key="2">
    <source>
        <dbReference type="ARBA" id="ARBA00006275"/>
    </source>
</evidence>
<evidence type="ECO:0000256" key="3">
    <source>
        <dbReference type="ARBA" id="ARBA00022729"/>
    </source>
</evidence>
<evidence type="ECO:0000256" key="1">
    <source>
        <dbReference type="ARBA" id="ARBA00004442"/>
    </source>
</evidence>
<feature type="chain" id="PRO_5045248569" evidence="6">
    <location>
        <begin position="23"/>
        <end position="495"/>
    </location>
</feature>